<dbReference type="OrthoDB" id="6194834at2"/>
<protein>
    <submittedName>
        <fullName evidence="2">Uncharacterized protein</fullName>
    </submittedName>
</protein>
<evidence type="ECO:0000256" key="1">
    <source>
        <dbReference type="SAM" id="Phobius"/>
    </source>
</evidence>
<keyword evidence="1" id="KW-0472">Membrane</keyword>
<evidence type="ECO:0000313" key="2">
    <source>
        <dbReference type="EMBL" id="TVX88242.1"/>
    </source>
</evidence>
<organism evidence="2 3">
    <name type="scientific">Paenibacillus agilis</name>
    <dbReference type="NCBI Taxonomy" id="3020863"/>
    <lineage>
        <taxon>Bacteria</taxon>
        <taxon>Bacillati</taxon>
        <taxon>Bacillota</taxon>
        <taxon>Bacilli</taxon>
        <taxon>Bacillales</taxon>
        <taxon>Paenibacillaceae</taxon>
        <taxon>Paenibacillus</taxon>
    </lineage>
</organism>
<keyword evidence="3" id="KW-1185">Reference proteome</keyword>
<evidence type="ECO:0000313" key="3">
    <source>
        <dbReference type="Proteomes" id="UP000318102"/>
    </source>
</evidence>
<keyword evidence="1" id="KW-1133">Transmembrane helix</keyword>
<comment type="caution">
    <text evidence="2">The sequence shown here is derived from an EMBL/GenBank/DDBJ whole genome shotgun (WGS) entry which is preliminary data.</text>
</comment>
<dbReference type="EMBL" id="VNJK01000003">
    <property type="protein sequence ID" value="TVX88242.1"/>
    <property type="molecule type" value="Genomic_DNA"/>
</dbReference>
<reference evidence="2 3" key="1">
    <citation type="submission" date="2019-07" db="EMBL/GenBank/DDBJ databases">
        <authorList>
            <person name="Kim J."/>
        </authorList>
    </citation>
    <scope>NUCLEOTIDE SEQUENCE [LARGE SCALE GENOMIC DNA]</scope>
    <source>
        <strain evidence="2 3">N4</strain>
    </source>
</reference>
<feature type="transmembrane region" description="Helical" evidence="1">
    <location>
        <begin position="7"/>
        <end position="29"/>
    </location>
</feature>
<dbReference type="RefSeq" id="WP_144993334.1">
    <property type="nucleotide sequence ID" value="NZ_VNJK01000003.1"/>
</dbReference>
<accession>A0A559IKQ4</accession>
<gene>
    <name evidence="2" type="ORF">FPZ44_20305</name>
</gene>
<proteinExistence type="predicted"/>
<sequence>MTTKRKKLFIISVVFIVVILSFTILNMFMKDGNNISAIYGIIKIHVSNNDIVDITKHSADSKFYLSNSKDGNVHILSKMKERGFSFKEQLGSAHVFTSGDEEVIVTEKIYAQNYIIWTVPNSIN</sequence>
<name>A0A559IKQ4_9BACL</name>
<dbReference type="AlphaFoldDB" id="A0A559IKQ4"/>
<dbReference type="Proteomes" id="UP000318102">
    <property type="component" value="Unassembled WGS sequence"/>
</dbReference>
<keyword evidence="1" id="KW-0812">Transmembrane</keyword>